<keyword evidence="4" id="KW-1185">Reference proteome</keyword>
<accession>H8ZD94</accession>
<dbReference type="EMBL" id="AKIJ01000001">
    <property type="protein sequence ID" value="KFG27248.1"/>
    <property type="molecule type" value="Genomic_DNA"/>
</dbReference>
<evidence type="ECO:0000313" key="2">
    <source>
        <dbReference type="EMBL" id="EHY65119.1"/>
    </source>
</evidence>
<keyword evidence="1" id="KW-0472">Membrane</keyword>
<evidence type="ECO:0000256" key="1">
    <source>
        <dbReference type="SAM" id="Phobius"/>
    </source>
</evidence>
<keyword evidence="1" id="KW-1133">Transmembrane helix</keyword>
<keyword evidence="1" id="KW-0812">Transmembrane</keyword>
<feature type="transmembrane region" description="Helical" evidence="1">
    <location>
        <begin position="97"/>
        <end position="118"/>
    </location>
</feature>
<feature type="transmembrane region" description="Helical" evidence="1">
    <location>
        <begin position="124"/>
        <end position="147"/>
    </location>
</feature>
<proteinExistence type="predicted"/>
<reference evidence="3" key="2">
    <citation type="submission" date="2012-10" db="EMBL/GenBank/DDBJ databases">
        <authorList>
            <consortium name="The Broad Institute Genome Sequencing Platform"/>
            <consortium name="The Broad Institute Genome Sequencing Center for Infectious Disease"/>
            <person name="Cuomo C."/>
            <person name="Troemel E."/>
            <person name="Walker B."/>
            <person name="Young S.K."/>
            <person name="Zeng Q."/>
            <person name="Gargeya S."/>
            <person name="Fitzgerald M."/>
            <person name="Haas B."/>
            <person name="Abouelleil A."/>
            <person name="Alvarado L."/>
            <person name="Arachchi H.M."/>
            <person name="Berlin A.M."/>
            <person name="Chapman S.B."/>
            <person name="Goldberg J."/>
            <person name="Griggs A."/>
            <person name="Gujja S."/>
            <person name="Hansen M."/>
            <person name="Howarth C."/>
            <person name="Imamovic A."/>
            <person name="Larimer J."/>
            <person name="McCowan C."/>
            <person name="Murphy C."/>
            <person name="Neiman D."/>
            <person name="Pearson M."/>
            <person name="Priest M."/>
            <person name="Roberts A."/>
            <person name="Saif S."/>
            <person name="Shea T."/>
            <person name="Sisk P."/>
            <person name="Sykes S."/>
            <person name="Wortman J."/>
            <person name="Nusbaum C."/>
            <person name="Birren B."/>
        </authorList>
    </citation>
    <scope>NUCLEOTIDE SEQUENCE</scope>
    <source>
        <strain evidence="3">ERTm6</strain>
    </source>
</reference>
<protein>
    <submittedName>
        <fullName evidence="2">Uncharacterized protein</fullName>
    </submittedName>
</protein>
<evidence type="ECO:0000313" key="4">
    <source>
        <dbReference type="Proteomes" id="UP000054524"/>
    </source>
</evidence>
<feature type="transmembrane region" description="Helical" evidence="1">
    <location>
        <begin position="68"/>
        <end position="90"/>
    </location>
</feature>
<gene>
    <name evidence="2" type="ORF">NERG_01565</name>
    <name evidence="3" type="ORF">NESG_00326</name>
</gene>
<dbReference type="OrthoDB" id="2191505at2759"/>
<organism evidence="2">
    <name type="scientific">Nematocida ausubeli (strain ATCC PRA-371 / ERTm2)</name>
    <name type="common">Nematode killer fungus</name>
    <dbReference type="NCBI Taxonomy" id="1913371"/>
    <lineage>
        <taxon>Eukaryota</taxon>
        <taxon>Fungi</taxon>
        <taxon>Fungi incertae sedis</taxon>
        <taxon>Microsporidia</taxon>
        <taxon>Nematocida</taxon>
    </lineage>
</organism>
<dbReference type="AlphaFoldDB" id="H8ZD94"/>
<dbReference type="EMBL" id="JH604636">
    <property type="protein sequence ID" value="EHY65119.1"/>
    <property type="molecule type" value="Genomic_DNA"/>
</dbReference>
<reference evidence="2" key="1">
    <citation type="submission" date="2011-03" db="EMBL/GenBank/DDBJ databases">
        <title>The Genome Sequence of Nematocida sp1 strain ERTm2.</title>
        <authorList>
            <consortium name="The Broad Institute Genome Sequencing Platform"/>
            <consortium name="The Broad Institute Genome Sequencing Center for Infectious Disease"/>
            <person name="Cuomo C."/>
            <person name="Troemel E."/>
            <person name="Young S.K."/>
            <person name="Zeng Q."/>
            <person name="Gargeya S."/>
            <person name="Fitzgerald M."/>
            <person name="Haas B."/>
            <person name="Abouelleil A."/>
            <person name="Alvarado L."/>
            <person name="Arachchi H.M."/>
            <person name="Berlin A."/>
            <person name="Brown A."/>
            <person name="Chapman S.B."/>
            <person name="Chen Z."/>
            <person name="Dunbar C."/>
            <person name="Freedman E."/>
            <person name="Gearin G."/>
            <person name="Gellesch M."/>
            <person name="Goldberg J."/>
            <person name="Griggs A."/>
            <person name="Gujja S."/>
            <person name="Heilman E.R."/>
            <person name="Heiman D."/>
            <person name="Howarth C."/>
            <person name="Larson L."/>
            <person name="Lui A."/>
            <person name="MacDonald P.J.P."/>
            <person name="Mehta T."/>
            <person name="Montmayeur A."/>
            <person name="Murphy C."/>
            <person name="Neiman D."/>
            <person name="Pearson M."/>
            <person name="Priest M."/>
            <person name="Roberts A."/>
            <person name="Saif S."/>
            <person name="Shea T."/>
            <person name="Shenoy N."/>
            <person name="Sisk P."/>
            <person name="Stolte C."/>
            <person name="Sykes S."/>
            <person name="White J."/>
            <person name="Yandava C."/>
            <person name="Wortman J."/>
            <person name="Nusbaum C."/>
            <person name="Birren B."/>
        </authorList>
    </citation>
    <scope>NUCLEOTIDE SEQUENCE</scope>
    <source>
        <strain evidence="2">ERTm2</strain>
    </source>
</reference>
<name>H8ZD94_NEMA1</name>
<dbReference type="Proteomes" id="UP000005622">
    <property type="component" value="Unassembled WGS sequence"/>
</dbReference>
<dbReference type="HOGENOM" id="CLU_1731971_0_0_1"/>
<feature type="transmembrane region" description="Helical" evidence="1">
    <location>
        <begin position="16"/>
        <end position="35"/>
    </location>
</feature>
<sequence length="151" mass="17823">MNVSLFSSLVLFDMPLLTNILLYSATILTFTIYYTMYNIYDVYYMVASIFIMCSELSIFEIAQIFYSYFYFYFFVLLCLLFLIFFVLYMCCNYTDNIVITISSIVCSMLFMIIFFSFTSQPLDLLSFLIRGFWFLVLEMAIIAGVIVNQHL</sequence>
<dbReference type="Proteomes" id="UP000054524">
    <property type="component" value="Unassembled WGS sequence"/>
</dbReference>
<accession>A0A086J530</accession>
<reference evidence="3 4" key="3">
    <citation type="journal article" date="2014" name="Genome Announc.">
        <title>Genome Sequence of the Microsporidian Species Nematocida sp1 Strain ERTm6 (ATCC PRA-372).</title>
        <authorList>
            <person name="Bakowski M.A."/>
            <person name="Priest M."/>
            <person name="Young S."/>
            <person name="Cuomo C.A."/>
            <person name="Troemel E.R."/>
        </authorList>
    </citation>
    <scope>NUCLEOTIDE SEQUENCE [LARGE SCALE GENOMIC DNA]</scope>
    <source>
        <strain evidence="3 4">ERTm6</strain>
    </source>
</reference>
<evidence type="ECO:0000313" key="3">
    <source>
        <dbReference type="EMBL" id="KFG27248.1"/>
    </source>
</evidence>
<feature type="transmembrane region" description="Helical" evidence="1">
    <location>
        <begin position="42"/>
        <end position="62"/>
    </location>
</feature>